<dbReference type="EMBL" id="CP046173">
    <property type="protein sequence ID" value="QIS23286.1"/>
    <property type="molecule type" value="Genomic_DNA"/>
</dbReference>
<dbReference type="GO" id="GO:0016747">
    <property type="term" value="F:acyltransferase activity, transferring groups other than amino-acyl groups"/>
    <property type="evidence" value="ECO:0007669"/>
    <property type="project" value="InterPro"/>
</dbReference>
<evidence type="ECO:0000313" key="2">
    <source>
        <dbReference type="EMBL" id="QIS23286.1"/>
    </source>
</evidence>
<dbReference type="AlphaFoldDB" id="A0A6G9ZDU5"/>
<organism evidence="2 3">
    <name type="scientific">Nocardia terpenica</name>
    <dbReference type="NCBI Taxonomy" id="455432"/>
    <lineage>
        <taxon>Bacteria</taxon>
        <taxon>Bacillati</taxon>
        <taxon>Actinomycetota</taxon>
        <taxon>Actinomycetes</taxon>
        <taxon>Mycobacteriales</taxon>
        <taxon>Nocardiaceae</taxon>
        <taxon>Nocardia</taxon>
    </lineage>
</organism>
<gene>
    <name evidence="2" type="ORF">F6W96_38075</name>
</gene>
<name>A0A6G9ZDU5_9NOCA</name>
<dbReference type="Proteomes" id="UP000500953">
    <property type="component" value="Chromosome"/>
</dbReference>
<dbReference type="Pfam" id="PF00583">
    <property type="entry name" value="Acetyltransf_1"/>
    <property type="match status" value="1"/>
</dbReference>
<dbReference type="SUPFAM" id="SSF55729">
    <property type="entry name" value="Acyl-CoA N-acyltransferases (Nat)"/>
    <property type="match status" value="1"/>
</dbReference>
<sequence>MSVSIDSDVPGLVARHVRAAVTQRAHERIGPFLAAFDSHSANPWRNYAVPDDGAQPGTDDVAALVTVFERRGRVPRLEYVPAAAPQVEAALHAAGFTVEGRPPVMVSVPGSLPIAQLPSGVVMQLATSDDELLAAATVQHLAYREPEPPGPNDVARLRSCARRGGLIALAIDTATSRTVGSGLVEPIEGVGELAAVGVLESFRRRGIATAMSLYLAAAAHEHGVRMVWLEAAPDEEHIYLRAGFTPAGRKLWISRP</sequence>
<evidence type="ECO:0000313" key="3">
    <source>
        <dbReference type="Proteomes" id="UP000500953"/>
    </source>
</evidence>
<evidence type="ECO:0000259" key="1">
    <source>
        <dbReference type="PROSITE" id="PS51186"/>
    </source>
</evidence>
<dbReference type="Gene3D" id="3.40.630.30">
    <property type="match status" value="1"/>
</dbReference>
<dbReference type="PROSITE" id="PS51186">
    <property type="entry name" value="GNAT"/>
    <property type="match status" value="1"/>
</dbReference>
<protein>
    <submittedName>
        <fullName evidence="2">GNAT family N-acetyltransferase</fullName>
    </submittedName>
</protein>
<reference evidence="2 3" key="1">
    <citation type="journal article" date="2019" name="ACS Chem. Biol.">
        <title>Identification and Mobilization of a Cryptic Antibiotic Biosynthesis Gene Locus from a Human-Pathogenic Nocardia Isolate.</title>
        <authorList>
            <person name="Herisse M."/>
            <person name="Ishida K."/>
            <person name="Porter J.L."/>
            <person name="Howden B."/>
            <person name="Hertweck C."/>
            <person name="Stinear T.P."/>
            <person name="Pidot S.J."/>
        </authorList>
    </citation>
    <scope>NUCLEOTIDE SEQUENCE [LARGE SCALE GENOMIC DNA]</scope>
    <source>
        <strain evidence="2 3">AUSMDU00012715</strain>
    </source>
</reference>
<dbReference type="RefSeq" id="WP_167490633.1">
    <property type="nucleotide sequence ID" value="NZ_CP046173.1"/>
</dbReference>
<keyword evidence="2" id="KW-0808">Transferase</keyword>
<dbReference type="CDD" id="cd04301">
    <property type="entry name" value="NAT_SF"/>
    <property type="match status" value="1"/>
</dbReference>
<accession>A0A6G9ZDU5</accession>
<dbReference type="InterPro" id="IPR000182">
    <property type="entry name" value="GNAT_dom"/>
</dbReference>
<proteinExistence type="predicted"/>
<feature type="domain" description="N-acetyltransferase" evidence="1">
    <location>
        <begin position="112"/>
        <end position="256"/>
    </location>
</feature>
<dbReference type="InterPro" id="IPR016181">
    <property type="entry name" value="Acyl_CoA_acyltransferase"/>
</dbReference>